<keyword evidence="2" id="KW-1185">Reference proteome</keyword>
<dbReference type="InterPro" id="IPR011989">
    <property type="entry name" value="ARM-like"/>
</dbReference>
<proteinExistence type="predicted"/>
<dbReference type="AlphaFoldDB" id="A2EFQ4"/>
<evidence type="ECO:0000313" key="2">
    <source>
        <dbReference type="Proteomes" id="UP000001542"/>
    </source>
</evidence>
<protein>
    <submittedName>
        <fullName evidence="1">Uncharacterized protein</fullName>
    </submittedName>
</protein>
<dbReference type="InParanoid" id="A2EFQ4"/>
<evidence type="ECO:0000313" key="1">
    <source>
        <dbReference type="EMBL" id="EAY08549.1"/>
    </source>
</evidence>
<dbReference type="Proteomes" id="UP000001542">
    <property type="component" value="Unassembled WGS sequence"/>
</dbReference>
<gene>
    <name evidence="1" type="ORF">TVAG_487760</name>
</gene>
<dbReference type="InterPro" id="IPR016024">
    <property type="entry name" value="ARM-type_fold"/>
</dbReference>
<dbReference type="VEuPathDB" id="TrichDB:TVAG_487760"/>
<dbReference type="SUPFAM" id="SSF48371">
    <property type="entry name" value="ARM repeat"/>
    <property type="match status" value="1"/>
</dbReference>
<dbReference type="EMBL" id="DS113376">
    <property type="protein sequence ID" value="EAY08549.1"/>
    <property type="molecule type" value="Genomic_DNA"/>
</dbReference>
<reference evidence="1" key="2">
    <citation type="journal article" date="2007" name="Science">
        <title>Draft genome sequence of the sexually transmitted pathogen Trichomonas vaginalis.</title>
        <authorList>
            <person name="Carlton J.M."/>
            <person name="Hirt R.P."/>
            <person name="Silva J.C."/>
            <person name="Delcher A.L."/>
            <person name="Schatz M."/>
            <person name="Zhao Q."/>
            <person name="Wortman J.R."/>
            <person name="Bidwell S.L."/>
            <person name="Alsmark U.C.M."/>
            <person name="Besteiro S."/>
            <person name="Sicheritz-Ponten T."/>
            <person name="Noel C.J."/>
            <person name="Dacks J.B."/>
            <person name="Foster P.G."/>
            <person name="Simillion C."/>
            <person name="Van de Peer Y."/>
            <person name="Miranda-Saavedra D."/>
            <person name="Barton G.J."/>
            <person name="Westrop G.D."/>
            <person name="Mueller S."/>
            <person name="Dessi D."/>
            <person name="Fiori P.L."/>
            <person name="Ren Q."/>
            <person name="Paulsen I."/>
            <person name="Zhang H."/>
            <person name="Bastida-Corcuera F.D."/>
            <person name="Simoes-Barbosa A."/>
            <person name="Brown M.T."/>
            <person name="Hayes R.D."/>
            <person name="Mukherjee M."/>
            <person name="Okumura C.Y."/>
            <person name="Schneider R."/>
            <person name="Smith A.J."/>
            <person name="Vanacova S."/>
            <person name="Villalvazo M."/>
            <person name="Haas B.J."/>
            <person name="Pertea M."/>
            <person name="Feldblyum T.V."/>
            <person name="Utterback T.R."/>
            <person name="Shu C.L."/>
            <person name="Osoegawa K."/>
            <person name="de Jong P.J."/>
            <person name="Hrdy I."/>
            <person name="Horvathova L."/>
            <person name="Zubacova Z."/>
            <person name="Dolezal P."/>
            <person name="Malik S.B."/>
            <person name="Logsdon J.M. Jr."/>
            <person name="Henze K."/>
            <person name="Gupta A."/>
            <person name="Wang C.C."/>
            <person name="Dunne R.L."/>
            <person name="Upcroft J.A."/>
            <person name="Upcroft P."/>
            <person name="White O."/>
            <person name="Salzberg S.L."/>
            <person name="Tang P."/>
            <person name="Chiu C.-H."/>
            <person name="Lee Y.-S."/>
            <person name="Embley T.M."/>
            <person name="Coombs G.H."/>
            <person name="Mottram J.C."/>
            <person name="Tachezy J."/>
            <person name="Fraser-Liggett C.M."/>
            <person name="Johnson P.J."/>
        </authorList>
    </citation>
    <scope>NUCLEOTIDE SEQUENCE [LARGE SCALE GENOMIC DNA]</scope>
    <source>
        <strain evidence="1">G3</strain>
    </source>
</reference>
<dbReference type="Gene3D" id="1.25.10.10">
    <property type="entry name" value="Leucine-rich Repeat Variant"/>
    <property type="match status" value="1"/>
</dbReference>
<accession>A2EFQ4</accession>
<dbReference type="RefSeq" id="XP_001320772.1">
    <property type="nucleotide sequence ID" value="XM_001320737.1"/>
</dbReference>
<name>A2EFQ4_TRIV3</name>
<dbReference type="KEGG" id="tva:4766461"/>
<reference evidence="1" key="1">
    <citation type="submission" date="2006-10" db="EMBL/GenBank/DDBJ databases">
        <authorList>
            <person name="Amadeo P."/>
            <person name="Zhao Q."/>
            <person name="Wortman J."/>
            <person name="Fraser-Liggett C."/>
            <person name="Carlton J."/>
        </authorList>
    </citation>
    <scope>NUCLEOTIDE SEQUENCE</scope>
    <source>
        <strain evidence="1">G3</strain>
    </source>
</reference>
<organism evidence="1 2">
    <name type="scientific">Trichomonas vaginalis (strain ATCC PRA-98 / G3)</name>
    <dbReference type="NCBI Taxonomy" id="412133"/>
    <lineage>
        <taxon>Eukaryota</taxon>
        <taxon>Metamonada</taxon>
        <taxon>Parabasalia</taxon>
        <taxon>Trichomonadida</taxon>
        <taxon>Trichomonadidae</taxon>
        <taxon>Trichomonas</taxon>
    </lineage>
</organism>
<dbReference type="VEuPathDB" id="TrichDB:TVAGG3_0062600"/>
<sequence>MSSYKDEEDSDFRPITRDYLKELKGEPQEQYDDFDIAEFRSFFESLDQNDLEARIGVLEQVFNYLNNFIIKAYKIQKFDSILLIYDELDSFQLMDFLFNSLSIANRPIIIELTLKIIALLFCAESDDEIILLSRMNHDIFQMIIDIAKSPNVVSEVQIPPLQFVSIRKFALNCILNITMTYSEYINDIEQQFDDFIQIILNDERPECAEDLISTCASILSVNHDACNIEKQFNFFKANIVIEDKPIHSSFYGCIQCLEYADQSQKTLFSNEFITDSFIIMALNNIHPAQSKIFIDVLCLLKIILEYCDINLQNDLVSIIPWDNIISQELLEHSEYASEILEHLNSICKVVSNYISSLMNNNCFSNIFTLFFNGQYEIKKGSFFVICTIFDYCDVEQKIEVFTKTPFLEILANMVDEDDHKFLGEVLVFVIDQMQEIDDQEAAAAFNENFINDEFMESASSLLDDEDEDIRIIAEHFFRLCSGEEEEGLMF</sequence>